<gene>
    <name evidence="1" type="ORF">BG454_07160</name>
</gene>
<name>A0A2K8KFR4_9RHOB</name>
<reference evidence="1 2" key="1">
    <citation type="submission" date="2017-11" db="EMBL/GenBank/DDBJ databases">
        <title>Revised Sequence and Annotation of the Rhodobaca barguzinensis strain alga05 Genome.</title>
        <authorList>
            <person name="Kopejtka K."/>
            <person name="Tomasch J.M."/>
            <person name="Bunk B."/>
            <person name="Koblizek M."/>
        </authorList>
    </citation>
    <scope>NUCLEOTIDE SEQUENCE [LARGE SCALE GENOMIC DNA]</scope>
    <source>
        <strain evidence="2">alga05</strain>
    </source>
</reference>
<dbReference type="OrthoDB" id="9802649at2"/>
<protein>
    <submittedName>
        <fullName evidence="1">Uncharacterized protein</fullName>
    </submittedName>
</protein>
<dbReference type="STRING" id="441209.GCA_001870665_01210"/>
<dbReference type="Proteomes" id="UP000228948">
    <property type="component" value="Chromosome"/>
</dbReference>
<evidence type="ECO:0000313" key="1">
    <source>
        <dbReference type="EMBL" id="ATX65628.1"/>
    </source>
</evidence>
<organism evidence="1 2">
    <name type="scientific">Roseinatronobacter bogoriensis subsp. barguzinensis</name>
    <dbReference type="NCBI Taxonomy" id="441209"/>
    <lineage>
        <taxon>Bacteria</taxon>
        <taxon>Pseudomonadati</taxon>
        <taxon>Pseudomonadota</taxon>
        <taxon>Alphaproteobacteria</taxon>
        <taxon>Rhodobacterales</taxon>
        <taxon>Paracoccaceae</taxon>
        <taxon>Roseinatronobacter</taxon>
    </lineage>
</organism>
<dbReference type="EMBL" id="CP024899">
    <property type="protein sequence ID" value="ATX65628.1"/>
    <property type="molecule type" value="Genomic_DNA"/>
</dbReference>
<dbReference type="RefSeq" id="WP_071480186.1">
    <property type="nucleotide sequence ID" value="NZ_CP024899.1"/>
</dbReference>
<dbReference type="AlphaFoldDB" id="A0A2K8KFR4"/>
<sequence>MLIAAPRRLQVTGRILVAHDWCADQFITGAGDRVLKLPDAHMLYRQHDRNLIGANDTLRAQMRRLSREAKGGGNGPG</sequence>
<evidence type="ECO:0000313" key="2">
    <source>
        <dbReference type="Proteomes" id="UP000228948"/>
    </source>
</evidence>
<proteinExistence type="predicted"/>
<keyword evidence="2" id="KW-1185">Reference proteome</keyword>
<accession>A0A2K8KFR4</accession>
<dbReference type="KEGG" id="rbg:BG454_07160"/>